<sequence length="53" mass="6051">MSRKRNCLDNAATEGFFGTLKSECFKQQRYTCVEQLRETLDRQSGRSSESGLS</sequence>
<name>A0A125JSA1_9BURK</name>
<dbReference type="EMBL" id="LPLU01000111">
    <property type="protein sequence ID" value="KWK69177.1"/>
    <property type="molecule type" value="Genomic_DNA"/>
</dbReference>
<gene>
    <name evidence="2" type="ORF">WM16_23865</name>
</gene>
<dbReference type="Pfam" id="PF13333">
    <property type="entry name" value="rve_2"/>
    <property type="match status" value="1"/>
</dbReference>
<proteinExistence type="predicted"/>
<evidence type="ECO:0000259" key="1">
    <source>
        <dbReference type="Pfam" id="PF13333"/>
    </source>
</evidence>
<dbReference type="AlphaFoldDB" id="A0A125JSA1"/>
<evidence type="ECO:0000313" key="2">
    <source>
        <dbReference type="EMBL" id="KWK69177.1"/>
    </source>
</evidence>
<comment type="caution">
    <text evidence="2">The sequence shown here is derived from an EMBL/GenBank/DDBJ whole genome shotgun (WGS) entry which is preliminary data.</text>
</comment>
<reference evidence="2 3" key="1">
    <citation type="submission" date="2015-11" db="EMBL/GenBank/DDBJ databases">
        <title>Expanding the genomic diversity of Burkholderia species for the development of highly accurate diagnostics.</title>
        <authorList>
            <person name="Sahl J."/>
            <person name="Keim P."/>
            <person name="Wagner D."/>
        </authorList>
    </citation>
    <scope>NUCLEOTIDE SEQUENCE [LARGE SCALE GENOMIC DNA]</scope>
    <source>
        <strain evidence="2 3">MSMB782WGS</strain>
    </source>
</reference>
<dbReference type="InterPro" id="IPR001584">
    <property type="entry name" value="Integrase_cat-core"/>
</dbReference>
<dbReference type="GO" id="GO:0015074">
    <property type="term" value="P:DNA integration"/>
    <property type="evidence" value="ECO:0007669"/>
    <property type="project" value="InterPro"/>
</dbReference>
<protein>
    <submittedName>
        <fullName evidence="2">Integrase</fullName>
    </submittedName>
</protein>
<organism evidence="2 3">
    <name type="scientific">Burkholderia ubonensis</name>
    <dbReference type="NCBI Taxonomy" id="101571"/>
    <lineage>
        <taxon>Bacteria</taxon>
        <taxon>Pseudomonadati</taxon>
        <taxon>Pseudomonadota</taxon>
        <taxon>Betaproteobacteria</taxon>
        <taxon>Burkholderiales</taxon>
        <taxon>Burkholderiaceae</taxon>
        <taxon>Burkholderia</taxon>
        <taxon>Burkholderia cepacia complex</taxon>
    </lineage>
</organism>
<accession>A0A125JSA1</accession>
<evidence type="ECO:0000313" key="3">
    <source>
        <dbReference type="Proteomes" id="UP000065504"/>
    </source>
</evidence>
<dbReference type="Proteomes" id="UP000065504">
    <property type="component" value="Unassembled WGS sequence"/>
</dbReference>
<feature type="domain" description="Integrase catalytic" evidence="1">
    <location>
        <begin position="14"/>
        <end position="41"/>
    </location>
</feature>